<accession>A0A3P6H2T1</accession>
<sequence length="122" mass="14360">MKLSQHLFLECDYSKEVHTFFFSPIHLSPPPLIMDVLGWIKAPTRDSNINLILKLTFQASIYMLWKERNSRMHNQSSRPAVSLIQEIQHLLRAKMDILSRDQRNLPTTATFLSTWRRLYTSS</sequence>
<dbReference type="AlphaFoldDB" id="A0A3P6H2T1"/>
<gene>
    <name evidence="1" type="ORF">BOLC6T38218H</name>
</gene>
<dbReference type="EMBL" id="LR031880">
    <property type="protein sequence ID" value="VDD62765.1"/>
    <property type="molecule type" value="Genomic_DNA"/>
</dbReference>
<evidence type="ECO:0008006" key="2">
    <source>
        <dbReference type="Google" id="ProtNLM"/>
    </source>
</evidence>
<name>A0A3P6H2T1_BRAOL</name>
<proteinExistence type="predicted"/>
<evidence type="ECO:0000313" key="1">
    <source>
        <dbReference type="EMBL" id="VDD62765.1"/>
    </source>
</evidence>
<reference evidence="1" key="1">
    <citation type="submission" date="2018-11" db="EMBL/GenBank/DDBJ databases">
        <authorList>
            <consortium name="Genoscope - CEA"/>
            <person name="William W."/>
        </authorList>
    </citation>
    <scope>NUCLEOTIDE SEQUENCE</scope>
</reference>
<organism evidence="1">
    <name type="scientific">Brassica oleracea</name>
    <name type="common">Wild cabbage</name>
    <dbReference type="NCBI Taxonomy" id="3712"/>
    <lineage>
        <taxon>Eukaryota</taxon>
        <taxon>Viridiplantae</taxon>
        <taxon>Streptophyta</taxon>
        <taxon>Embryophyta</taxon>
        <taxon>Tracheophyta</taxon>
        <taxon>Spermatophyta</taxon>
        <taxon>Magnoliopsida</taxon>
        <taxon>eudicotyledons</taxon>
        <taxon>Gunneridae</taxon>
        <taxon>Pentapetalae</taxon>
        <taxon>rosids</taxon>
        <taxon>malvids</taxon>
        <taxon>Brassicales</taxon>
        <taxon>Brassicaceae</taxon>
        <taxon>Brassiceae</taxon>
        <taxon>Brassica</taxon>
    </lineage>
</organism>
<protein>
    <recommendedName>
        <fullName evidence="2">Reverse transcriptase zinc-binding domain-containing protein</fullName>
    </recommendedName>
</protein>